<evidence type="ECO:0000256" key="2">
    <source>
        <dbReference type="RuleBase" id="RU362039"/>
    </source>
</evidence>
<dbReference type="InterPro" id="IPR029052">
    <property type="entry name" value="Metallo-depent_PP-like"/>
</dbReference>
<dbReference type="EMBL" id="JAHCVK010000002">
    <property type="protein sequence ID" value="MBT0652761.1"/>
    <property type="molecule type" value="Genomic_DNA"/>
</dbReference>
<evidence type="ECO:0000313" key="4">
    <source>
        <dbReference type="EMBL" id="MBT0652761.1"/>
    </source>
</evidence>
<organism evidence="4 5">
    <name type="scientific">Geomobilimonas luticola</name>
    <dbReference type="NCBI Taxonomy" id="1114878"/>
    <lineage>
        <taxon>Bacteria</taxon>
        <taxon>Pseudomonadati</taxon>
        <taxon>Thermodesulfobacteriota</taxon>
        <taxon>Desulfuromonadia</taxon>
        <taxon>Geobacterales</taxon>
        <taxon>Geobacteraceae</taxon>
        <taxon>Geomobilimonas</taxon>
    </lineage>
</organism>
<comment type="similarity">
    <text evidence="1 2">Belongs to the metallophosphoesterase superfamily. YfcE family.</text>
</comment>
<gene>
    <name evidence="4" type="ORF">KI810_06820</name>
</gene>
<comment type="caution">
    <text evidence="4">The sequence shown here is derived from an EMBL/GenBank/DDBJ whole genome shotgun (WGS) entry which is preliminary data.</text>
</comment>
<dbReference type="Proteomes" id="UP000756860">
    <property type="component" value="Unassembled WGS sequence"/>
</dbReference>
<dbReference type="Pfam" id="PF12850">
    <property type="entry name" value="Metallophos_2"/>
    <property type="match status" value="1"/>
</dbReference>
<accession>A0ABS5SBM0</accession>
<evidence type="ECO:0000313" key="5">
    <source>
        <dbReference type="Proteomes" id="UP000756860"/>
    </source>
</evidence>
<comment type="cofactor">
    <cofactor evidence="2">
        <name>a divalent metal cation</name>
        <dbReference type="ChEBI" id="CHEBI:60240"/>
    </cofactor>
</comment>
<proteinExistence type="inferred from homology"/>
<sequence>MRIIVVSDTHGNYPLAVRAIDRAGLADHVIHLGDVVDDAVLMEHALGSPVIKVAGNCDLTSTAPKELCMSFARRNILITHGHRHNVKSGLSQLQLEARSAQSHVVLYGHTHVASIDERDGILFVNPGCFAEACSAKSFAILTITGNDIAAEIVPVE</sequence>
<keyword evidence="2" id="KW-0479">Metal-binding</keyword>
<dbReference type="InterPro" id="IPR000979">
    <property type="entry name" value="Phosphodiesterase_MJ0936/Vps29"/>
</dbReference>
<keyword evidence="5" id="KW-1185">Reference proteome</keyword>
<dbReference type="EC" id="3.1.4.-" evidence="2"/>
<protein>
    <recommendedName>
        <fullName evidence="2">Phosphoesterase</fullName>
        <ecNumber evidence="2">3.1.4.-</ecNumber>
    </recommendedName>
</protein>
<name>A0ABS5SBM0_9BACT</name>
<evidence type="ECO:0000259" key="3">
    <source>
        <dbReference type="Pfam" id="PF12850"/>
    </source>
</evidence>
<dbReference type="Gene3D" id="3.60.21.10">
    <property type="match status" value="1"/>
</dbReference>
<dbReference type="NCBIfam" id="TIGR00040">
    <property type="entry name" value="yfcE"/>
    <property type="match status" value="1"/>
</dbReference>
<feature type="domain" description="Calcineurin-like phosphoesterase" evidence="3">
    <location>
        <begin position="1"/>
        <end position="144"/>
    </location>
</feature>
<reference evidence="4 5" key="1">
    <citation type="submission" date="2021-05" db="EMBL/GenBank/DDBJ databases">
        <title>The draft genome of Geobacter luticola JCM 17780.</title>
        <authorList>
            <person name="Xu Z."/>
            <person name="Masuda Y."/>
            <person name="Itoh H."/>
            <person name="Senoo K."/>
        </authorList>
    </citation>
    <scope>NUCLEOTIDE SEQUENCE [LARGE SCALE GENOMIC DNA]</scope>
    <source>
        <strain evidence="4 5">JCM 17780</strain>
    </source>
</reference>
<evidence type="ECO:0000256" key="1">
    <source>
        <dbReference type="ARBA" id="ARBA00008950"/>
    </source>
</evidence>
<dbReference type="InterPro" id="IPR024654">
    <property type="entry name" value="Calcineurin-like_PHP_lpxH"/>
</dbReference>
<dbReference type="SUPFAM" id="SSF56300">
    <property type="entry name" value="Metallo-dependent phosphatases"/>
    <property type="match status" value="1"/>
</dbReference>
<dbReference type="PANTHER" id="PTHR11124">
    <property type="entry name" value="VACUOLAR SORTING PROTEIN VPS29"/>
    <property type="match status" value="1"/>
</dbReference>